<feature type="region of interest" description="Disordered" evidence="4">
    <location>
        <begin position="702"/>
        <end position="725"/>
    </location>
</feature>
<dbReference type="EMBL" id="ML119691">
    <property type="protein sequence ID" value="RPA80153.1"/>
    <property type="molecule type" value="Genomic_DNA"/>
</dbReference>
<evidence type="ECO:0000256" key="4">
    <source>
        <dbReference type="SAM" id="MobiDB-lite"/>
    </source>
</evidence>
<dbReference type="PANTHER" id="PTHR16193">
    <property type="entry name" value="TETRATRICOPEPTIDE REPEAT PROTEIN 27"/>
    <property type="match status" value="1"/>
</dbReference>
<evidence type="ECO:0000313" key="5">
    <source>
        <dbReference type="EMBL" id="RPA80153.1"/>
    </source>
</evidence>
<dbReference type="PROSITE" id="PS50005">
    <property type="entry name" value="TPR"/>
    <property type="match status" value="2"/>
</dbReference>
<evidence type="ECO:0000313" key="6">
    <source>
        <dbReference type="Proteomes" id="UP000275078"/>
    </source>
</evidence>
<dbReference type="SMART" id="SM00028">
    <property type="entry name" value="TPR"/>
    <property type="match status" value="3"/>
</dbReference>
<feature type="repeat" description="TPR" evidence="3">
    <location>
        <begin position="616"/>
        <end position="649"/>
    </location>
</feature>
<dbReference type="InterPro" id="IPR019734">
    <property type="entry name" value="TPR_rpt"/>
</dbReference>
<dbReference type="InterPro" id="IPR011990">
    <property type="entry name" value="TPR-like_helical_dom_sf"/>
</dbReference>
<feature type="region of interest" description="Disordered" evidence="4">
    <location>
        <begin position="464"/>
        <end position="492"/>
    </location>
</feature>
<keyword evidence="2 3" id="KW-0802">TPR repeat</keyword>
<organism evidence="5 6">
    <name type="scientific">Ascobolus immersus RN42</name>
    <dbReference type="NCBI Taxonomy" id="1160509"/>
    <lineage>
        <taxon>Eukaryota</taxon>
        <taxon>Fungi</taxon>
        <taxon>Dikarya</taxon>
        <taxon>Ascomycota</taxon>
        <taxon>Pezizomycotina</taxon>
        <taxon>Pezizomycetes</taxon>
        <taxon>Pezizales</taxon>
        <taxon>Ascobolaceae</taxon>
        <taxon>Ascobolus</taxon>
    </lineage>
</organism>
<dbReference type="PANTHER" id="PTHR16193:SF0">
    <property type="entry name" value="TETRATRICOPEPTIDE REPEAT PROTEIN 27"/>
    <property type="match status" value="1"/>
</dbReference>
<protein>
    <submittedName>
        <fullName evidence="5">TPR-like protein</fullName>
    </submittedName>
</protein>
<keyword evidence="1" id="KW-0677">Repeat</keyword>
<dbReference type="Gene3D" id="1.25.40.10">
    <property type="entry name" value="Tetratricopeptide repeat domain"/>
    <property type="match status" value="1"/>
</dbReference>
<evidence type="ECO:0000256" key="3">
    <source>
        <dbReference type="PROSITE-ProRule" id="PRU00339"/>
    </source>
</evidence>
<dbReference type="Proteomes" id="UP000275078">
    <property type="component" value="Unassembled WGS sequence"/>
</dbReference>
<name>A0A3N4I237_ASCIM</name>
<proteinExistence type="predicted"/>
<dbReference type="SUPFAM" id="SSF48452">
    <property type="entry name" value="TPR-like"/>
    <property type="match status" value="1"/>
</dbReference>
<dbReference type="AlphaFoldDB" id="A0A3N4I237"/>
<sequence>MADKASLINELEWRLISPSVDSNPETLSTLPADSSLVQQFEKLDNADFESILQSQTVRDIVGLGLEDSDSTLAAIASTEKPWTELVHGRISDLITSQSGKETALDTAFELLTIAIASMHAFLQANATGPPLKFSPATALLHPALKQNLKAVRSRQIEELSVDGVGAYHLMPYPELLALSREILDHEEFGKLAEGLISWQWWRSRVTYLHQQTLQEDSGTLQTKLFKDLRHLEETEPWEKLTDQRRKNEIQARYYIEQALACTGYGLDKPANSALTDAAAMTGLEYALTGILGKRTRFQERDTSQLVVLAKSAPDFQTVAEETVKKKTEAASKPKDFDLNDDTVLEQISFTKPENTGVGYREESDLPKVLAELDPNEQPPLHPLDSAILLLLTETIKNTNPSTGITREEMMPYCERVLQHSTNWEVYTRGLLVRSRLEAYKARTTERGLLQLQALVDQVIADTTNTELPTDEAGVPEEETPKPTTFLPKPKEEESASAKERLSYIHQLPLPLRWSLEKELAERWAHLGGLRSALEIYERLELWPETALCYAATEQEEKGKKLLLDQLLLPETAPGEPRQERLPRPAEAPRMYCILGDIESDVSHYETAWKISNFRYARAIRSIARAQISANDFEAAAESLRKALKINPMYKETSFLLGCCYIELTNWDGAAECFSRVVSIDDTDGDAWANLATALMKREPVWTKPKEDALEDEEAGTSSSTAPEAEGYIPTADQKADAYQTARKNAIIALKRACALKYDNHRVWQNLLHVAASMKPPSYNDMLLAFSRILDILGPSEGDRAVDAELLDLLVRHAQLLHRETGEETFDPTKPGIAKSIVELVEKKVVPLITSKRELWVTVAKLAHWRGKYETALDAYEKAFRIASVQFEVKNDDEKEWEGLVHACEELLGAYESYGPMTKTEGLGAGEGEIAKDWRFKCRSVVRSVLSKGKEFFEESEGWGKLQERMQELK</sequence>
<reference evidence="5 6" key="1">
    <citation type="journal article" date="2018" name="Nat. Ecol. Evol.">
        <title>Pezizomycetes genomes reveal the molecular basis of ectomycorrhizal truffle lifestyle.</title>
        <authorList>
            <person name="Murat C."/>
            <person name="Payen T."/>
            <person name="Noel B."/>
            <person name="Kuo A."/>
            <person name="Morin E."/>
            <person name="Chen J."/>
            <person name="Kohler A."/>
            <person name="Krizsan K."/>
            <person name="Balestrini R."/>
            <person name="Da Silva C."/>
            <person name="Montanini B."/>
            <person name="Hainaut M."/>
            <person name="Levati E."/>
            <person name="Barry K.W."/>
            <person name="Belfiori B."/>
            <person name="Cichocki N."/>
            <person name="Clum A."/>
            <person name="Dockter R.B."/>
            <person name="Fauchery L."/>
            <person name="Guy J."/>
            <person name="Iotti M."/>
            <person name="Le Tacon F."/>
            <person name="Lindquist E.A."/>
            <person name="Lipzen A."/>
            <person name="Malagnac F."/>
            <person name="Mello A."/>
            <person name="Molinier V."/>
            <person name="Miyauchi S."/>
            <person name="Poulain J."/>
            <person name="Riccioni C."/>
            <person name="Rubini A."/>
            <person name="Sitrit Y."/>
            <person name="Splivallo R."/>
            <person name="Traeger S."/>
            <person name="Wang M."/>
            <person name="Zifcakova L."/>
            <person name="Wipf D."/>
            <person name="Zambonelli A."/>
            <person name="Paolocci F."/>
            <person name="Nowrousian M."/>
            <person name="Ottonello S."/>
            <person name="Baldrian P."/>
            <person name="Spatafora J.W."/>
            <person name="Henrissat B."/>
            <person name="Nagy L.G."/>
            <person name="Aury J.M."/>
            <person name="Wincker P."/>
            <person name="Grigoriev I.V."/>
            <person name="Bonfante P."/>
            <person name="Martin F.M."/>
        </authorList>
    </citation>
    <scope>NUCLEOTIDE SEQUENCE [LARGE SCALE GENOMIC DNA]</scope>
    <source>
        <strain evidence="5 6">RN42</strain>
    </source>
</reference>
<keyword evidence="6" id="KW-1185">Reference proteome</keyword>
<dbReference type="OrthoDB" id="1936594at2759"/>
<gene>
    <name evidence="5" type="ORF">BJ508DRAFT_415516</name>
</gene>
<feature type="repeat" description="TPR" evidence="3">
    <location>
        <begin position="650"/>
        <end position="683"/>
    </location>
</feature>
<evidence type="ECO:0000256" key="1">
    <source>
        <dbReference type="ARBA" id="ARBA00022737"/>
    </source>
</evidence>
<accession>A0A3N4I237</accession>
<dbReference type="Pfam" id="PF14559">
    <property type="entry name" value="TPR_19"/>
    <property type="match status" value="1"/>
</dbReference>
<evidence type="ECO:0000256" key="2">
    <source>
        <dbReference type="ARBA" id="ARBA00022803"/>
    </source>
</evidence>
<dbReference type="STRING" id="1160509.A0A3N4I237"/>
<dbReference type="InterPro" id="IPR044244">
    <property type="entry name" value="TTC27/Emw1"/>
</dbReference>